<protein>
    <recommendedName>
        <fullName evidence="2">Reverse transcriptase domain-containing protein</fullName>
    </recommendedName>
</protein>
<dbReference type="AlphaFoldDB" id="A0A5J4N650"/>
<evidence type="ECO:0000259" key="2">
    <source>
        <dbReference type="PROSITE" id="PS50878"/>
    </source>
</evidence>
<comment type="caution">
    <text evidence="3">The sequence shown here is derived from an EMBL/GenBank/DDBJ whole genome shotgun (WGS) entry which is preliminary data.</text>
</comment>
<organism evidence="3 4">
    <name type="scientific">Paragonimus westermani</name>
    <dbReference type="NCBI Taxonomy" id="34504"/>
    <lineage>
        <taxon>Eukaryota</taxon>
        <taxon>Metazoa</taxon>
        <taxon>Spiralia</taxon>
        <taxon>Lophotrochozoa</taxon>
        <taxon>Platyhelminthes</taxon>
        <taxon>Trematoda</taxon>
        <taxon>Digenea</taxon>
        <taxon>Plagiorchiida</taxon>
        <taxon>Troglotremata</taxon>
        <taxon>Troglotrematidae</taxon>
        <taxon>Paragonimus</taxon>
    </lineage>
</organism>
<dbReference type="PANTHER" id="PTHR33332">
    <property type="entry name" value="REVERSE TRANSCRIPTASE DOMAIN-CONTAINING PROTEIN"/>
    <property type="match status" value="1"/>
</dbReference>
<dbReference type="PRINTS" id="PR01345">
    <property type="entry name" value="CERVTRCPTASE"/>
</dbReference>
<dbReference type="SUPFAM" id="SSF56672">
    <property type="entry name" value="DNA/RNA polymerases"/>
    <property type="match status" value="1"/>
</dbReference>
<reference evidence="3 4" key="1">
    <citation type="journal article" date="2019" name="Gigascience">
        <title>Whole-genome sequence of the oriental lung fluke Paragonimus westermani.</title>
        <authorList>
            <person name="Oey H."/>
            <person name="Zakrzewski M."/>
            <person name="Narain K."/>
            <person name="Devi K.R."/>
            <person name="Agatsuma T."/>
            <person name="Nawaratna S."/>
            <person name="Gobert G.N."/>
            <person name="Jones M.K."/>
            <person name="Ragan M.A."/>
            <person name="McManus D.P."/>
            <person name="Krause L."/>
        </authorList>
    </citation>
    <scope>NUCLEOTIDE SEQUENCE [LARGE SCALE GENOMIC DNA]</scope>
    <source>
        <strain evidence="3 4">IND2009</strain>
    </source>
</reference>
<keyword evidence="4" id="KW-1185">Reference proteome</keyword>
<feature type="domain" description="Reverse transcriptase" evidence="2">
    <location>
        <begin position="348"/>
        <end position="615"/>
    </location>
</feature>
<dbReference type="Pfam" id="PF00078">
    <property type="entry name" value="RVT_1"/>
    <property type="match status" value="1"/>
</dbReference>
<evidence type="ECO:0000313" key="3">
    <source>
        <dbReference type="EMBL" id="KAA3671016.1"/>
    </source>
</evidence>
<name>A0A5J4N650_9TREM</name>
<evidence type="ECO:0000313" key="4">
    <source>
        <dbReference type="Proteomes" id="UP000324629"/>
    </source>
</evidence>
<dbReference type="InterPro" id="IPR043502">
    <property type="entry name" value="DNA/RNA_pol_sf"/>
</dbReference>
<accession>A0A5J4N650</accession>
<dbReference type="EMBL" id="QNGE01007489">
    <property type="protein sequence ID" value="KAA3671016.1"/>
    <property type="molecule type" value="Genomic_DNA"/>
</dbReference>
<dbReference type="CDD" id="cd01650">
    <property type="entry name" value="RT_nLTR_like"/>
    <property type="match status" value="1"/>
</dbReference>
<dbReference type="GO" id="GO:0007034">
    <property type="term" value="P:vacuolar transport"/>
    <property type="evidence" value="ECO:0007669"/>
    <property type="project" value="InterPro"/>
</dbReference>
<sequence>MYYHSGQLQKNVVATYWNGSIFTVVLAASHEDCGCGFSKSLAMLIHEKAWTQHVDLPTRHRPGQTPSLLDLVITNEAHLVDRVVIKPPLGHSDHMLLNFDFICYWLQNAVTKTSFRNFQNADFNALRTFLSTLSLTSDSVNLNYLSFKAAIHEADEAFVPRKLLKFSSRAPLPRNIRRLLELRSRLFSKQKLTDRPEDLEAFRSVRNRCKREIRQHTQHVQSKILQIAHENKNFLFKYIRRQRKTKPSALSLRLPDGETSSNPQVVAEMFREYYSSVYNVDLPNWHPILPQRHFQQPILTADFSVSDVQDLLLKINPYSAMGPDKIHPRILKEAAVSLAMPLFDLFKQTLRTGTLPEAWKEANVSPIFKTGDRHSPASYRPISLTSIPCKIMERLLKRTIFKHFFSNNLFSSTQHGFLPERSCITNMLIFMDSLTEAKDNGHISDAIFFDFAKAFDRVPHGPLLHKLEAYGIQGEVLRWITSFLGNRTFRVKTGSGLSSPSPVSVGVPQGSVLGPLLFLIYINDLPDLISSNALLYADDLKIWNACDPSALQIDLDRIKCWSEDWSLPLNDSKCAHMSLGGDSGNLFVIHGAQSVVGITKVDLKKDLGIWLSSGLSFSYHHQLAAKRGLMTLGMIKRTFPRIDKRAFHTLYRVYIRPLLEYANQVVYTGLKKDILAIERVQRVATKMVTGLRHLSYESRLEILDLYPLEFRRLRGDLILTHFLFSTGLVQQFFTLVSDNSRRGHDKKLYKLRPRTFLRQQFFSYRVINYWNDLPLEIRNAVPQCPHFISRCRSWYLIMPLFGKTDKKEQLRKLISELRRKKYSIDREVGALQAQKRKLENDIRIRAKNNRMAEVKILAKELVHMKKAVSRLYSAKAEIDTIISELNVQTAMAKMTTCVKTSTAVVKAMSNLVKLPELQSTMQDLNKQLMRMNMMDSSINETIDSALGDSEELEEATDLEVTKVINELTADISANVPSVAPESVSVIDSVDDPQLDDLRAQLHRLQE</sequence>
<dbReference type="PROSITE" id="PS50878">
    <property type="entry name" value="RT_POL"/>
    <property type="match status" value="1"/>
</dbReference>
<dbReference type="InterPro" id="IPR005024">
    <property type="entry name" value="Snf7_fam"/>
</dbReference>
<dbReference type="Pfam" id="PF03357">
    <property type="entry name" value="Snf7"/>
    <property type="match status" value="1"/>
</dbReference>
<proteinExistence type="inferred from homology"/>
<evidence type="ECO:0000256" key="1">
    <source>
        <dbReference type="ARBA" id="ARBA00006190"/>
    </source>
</evidence>
<dbReference type="Proteomes" id="UP000324629">
    <property type="component" value="Unassembled WGS sequence"/>
</dbReference>
<gene>
    <name evidence="3" type="ORF">DEA37_0013853</name>
</gene>
<dbReference type="Gene3D" id="6.10.140.1230">
    <property type="match status" value="1"/>
</dbReference>
<dbReference type="InterPro" id="IPR000477">
    <property type="entry name" value="RT_dom"/>
</dbReference>
<comment type="similarity">
    <text evidence="1">Belongs to the SNF7 family.</text>
</comment>